<keyword evidence="1" id="KW-0472">Membrane</keyword>
<dbReference type="AlphaFoldDB" id="A0A0K0X268"/>
<protein>
    <submittedName>
        <fullName evidence="2">Uncharacterized protein</fullName>
    </submittedName>
</protein>
<evidence type="ECO:0000256" key="1">
    <source>
        <dbReference type="SAM" id="Phobius"/>
    </source>
</evidence>
<name>A0A0K0X268_MYCGD</name>
<keyword evidence="1" id="KW-1133">Transmembrane helix</keyword>
<organism evidence="2 3">
    <name type="scientific">Mycolicibacterium goodii</name>
    <name type="common">Mycobacterium goodii</name>
    <dbReference type="NCBI Taxonomy" id="134601"/>
    <lineage>
        <taxon>Bacteria</taxon>
        <taxon>Bacillati</taxon>
        <taxon>Actinomycetota</taxon>
        <taxon>Actinomycetes</taxon>
        <taxon>Mycobacteriales</taxon>
        <taxon>Mycobacteriaceae</taxon>
        <taxon>Mycolicibacterium</taxon>
    </lineage>
</organism>
<dbReference type="PATRIC" id="fig|134601.6.peg.1096"/>
<dbReference type="EMBL" id="CP012150">
    <property type="protein sequence ID" value="AKS31393.1"/>
    <property type="molecule type" value="Genomic_DNA"/>
</dbReference>
<gene>
    <name evidence="2" type="ORF">AFA91_05290</name>
</gene>
<dbReference type="OrthoDB" id="4639836at2"/>
<dbReference type="RefSeq" id="WP_049743799.1">
    <property type="nucleotide sequence ID" value="NZ_CP012150.1"/>
</dbReference>
<evidence type="ECO:0000313" key="3">
    <source>
        <dbReference type="Proteomes" id="UP000062255"/>
    </source>
</evidence>
<sequence>MPDDDVLGHLIGPTPYSAVWLWVAVALTIALIAWYAAVFALTRAGREAPILKAARTELARRRATRTVRGIGARLRAGELTPVQAAAGLSREVRDFLHAVTGVRAQYLQVDDIADGALAPAAPLLRDLTDLQFNRHTAVDAEAAGRSAEELIRTWT</sequence>
<feature type="transmembrane region" description="Helical" evidence="1">
    <location>
        <begin position="20"/>
        <end position="42"/>
    </location>
</feature>
<proteinExistence type="predicted"/>
<reference evidence="2 3" key="1">
    <citation type="submission" date="2015-07" db="EMBL/GenBank/DDBJ databases">
        <title>Complete genome sequence of Mycobacterium goodii X7B, a facultative thermophilic biodesulfurizing bacterium.</title>
        <authorList>
            <person name="Yu B."/>
            <person name="Li F."/>
            <person name="Xu P."/>
        </authorList>
    </citation>
    <scope>NUCLEOTIDE SEQUENCE [LARGE SCALE GENOMIC DNA]</scope>
    <source>
        <strain evidence="2 3">X7B</strain>
    </source>
</reference>
<evidence type="ECO:0000313" key="2">
    <source>
        <dbReference type="EMBL" id="AKS31393.1"/>
    </source>
</evidence>
<dbReference type="KEGG" id="mgo:AFA91_05290"/>
<dbReference type="STRING" id="134601.AFA91_05290"/>
<keyword evidence="1" id="KW-0812">Transmembrane</keyword>
<accession>A0A0K0X268</accession>
<dbReference type="Proteomes" id="UP000062255">
    <property type="component" value="Chromosome"/>
</dbReference>